<dbReference type="OrthoDB" id="563959at2759"/>
<dbReference type="Gene3D" id="4.10.950.10">
    <property type="entry name" value="Ribosomal protein L2, domain 3"/>
    <property type="match status" value="1"/>
</dbReference>
<comment type="similarity">
    <text evidence="2">Belongs to the universal ribosomal protein uL2 family.</text>
</comment>
<dbReference type="Gene3D" id="2.40.50.140">
    <property type="entry name" value="Nucleic acid-binding proteins"/>
    <property type="match status" value="1"/>
</dbReference>
<organism evidence="10 11">
    <name type="scientific">Pycnococcus provasolii</name>
    <dbReference type="NCBI Taxonomy" id="41880"/>
    <lineage>
        <taxon>Eukaryota</taxon>
        <taxon>Viridiplantae</taxon>
        <taxon>Chlorophyta</taxon>
        <taxon>Pseudoscourfieldiophyceae</taxon>
        <taxon>Pseudoscourfieldiales</taxon>
        <taxon>Pycnococcaceae</taxon>
        <taxon>Pycnococcus</taxon>
    </lineage>
</organism>
<dbReference type="PROSITE" id="PS00467">
    <property type="entry name" value="RIBOSOMAL_L2"/>
    <property type="match status" value="1"/>
</dbReference>
<dbReference type="HAMAP" id="MF_01320_B">
    <property type="entry name" value="Ribosomal_uL2_B"/>
    <property type="match status" value="1"/>
</dbReference>
<dbReference type="InterPro" id="IPR014726">
    <property type="entry name" value="Ribosomal_uL2_dom3"/>
</dbReference>
<dbReference type="Pfam" id="PF00181">
    <property type="entry name" value="Ribosomal_L2_N"/>
    <property type="match status" value="1"/>
</dbReference>
<evidence type="ECO:0000256" key="1">
    <source>
        <dbReference type="ARBA" id="ARBA00004474"/>
    </source>
</evidence>
<dbReference type="GO" id="GO:0032543">
    <property type="term" value="P:mitochondrial translation"/>
    <property type="evidence" value="ECO:0007669"/>
    <property type="project" value="TreeGrafter"/>
</dbReference>
<dbReference type="GO" id="GO:0003723">
    <property type="term" value="F:RNA binding"/>
    <property type="evidence" value="ECO:0007669"/>
    <property type="project" value="InterPro"/>
</dbReference>
<evidence type="ECO:0000313" key="10">
    <source>
        <dbReference type="EMBL" id="GHP06409.1"/>
    </source>
</evidence>
<comment type="subcellular location">
    <subcellularLocation>
        <location evidence="1">Plastid</location>
    </subcellularLocation>
</comment>
<dbReference type="InterPro" id="IPR002171">
    <property type="entry name" value="Ribosomal_uL2"/>
</dbReference>
<feature type="compositionally biased region" description="Basic residues" evidence="7">
    <location>
        <begin position="371"/>
        <end position="385"/>
    </location>
</feature>
<proteinExistence type="inferred from homology"/>
<reference evidence="10" key="1">
    <citation type="submission" date="2020-10" db="EMBL/GenBank/DDBJ databases">
        <title>Unveiling of a novel bifunctional photoreceptor, Dualchrome1, isolated from a cosmopolitan green alga.</title>
        <authorList>
            <person name="Suzuki S."/>
            <person name="Kawachi M."/>
        </authorList>
    </citation>
    <scope>NUCLEOTIDE SEQUENCE</scope>
    <source>
        <strain evidence="10">NIES 2893</strain>
    </source>
</reference>
<protein>
    <recommendedName>
        <fullName evidence="6">Large ribosomal subunit protein uL2m</fullName>
    </recommendedName>
</protein>
<dbReference type="AlphaFoldDB" id="A0A830HMJ5"/>
<evidence type="ECO:0000256" key="6">
    <source>
        <dbReference type="ARBA" id="ARBA00069872"/>
    </source>
</evidence>
<dbReference type="InterPro" id="IPR022669">
    <property type="entry name" value="Ribosomal_uL2_C"/>
</dbReference>
<keyword evidence="5" id="KW-0687">Ribonucleoprotein</keyword>
<comment type="caution">
    <text evidence="10">The sequence shown here is derived from an EMBL/GenBank/DDBJ whole genome shotgun (WGS) entry which is preliminary data.</text>
</comment>
<evidence type="ECO:0000256" key="2">
    <source>
        <dbReference type="ARBA" id="ARBA00005636"/>
    </source>
</evidence>
<evidence type="ECO:0000256" key="4">
    <source>
        <dbReference type="ARBA" id="ARBA00022980"/>
    </source>
</evidence>
<sequence length="385" mass="41789">MACQQRLRTLLAHAMRGAVKDDAGAWSGILRRTLASSAASSSSSSSAAAAEAMAASRNVVGGRSMAETIIRPPTFLPVGVKKYKPTTPGFRHRVITSRIGLWQGKPYDPLVRGKKRIDGRNNSGRICVWGRGGGHKRKRRVVDFKRKAHWGVDGRIVRFEYDPNRSAHIALVRYDTEGVDDPTSREWLLSPLPGQSQVAYILAAHGMEEGQVVQQGPDASLDVGNAMPLRCIPMGTTIHNIELVPGRGAAMARSAGTSATLLRTSKDDYVMIRLTSGEVRLIHENSMATIGTVSNGQHKQVNHGKAGARRWLGWRPQTRGVAMNPVDHPHGGGEGKTSGGRPSVSPWGKPSKGGLTRKRRGNIANPFIVKGRPRGKKHQFKTRVP</sequence>
<dbReference type="SUPFAM" id="SSF50104">
    <property type="entry name" value="Translation proteins SH3-like domain"/>
    <property type="match status" value="1"/>
</dbReference>
<dbReference type="InterPro" id="IPR022666">
    <property type="entry name" value="Ribosomal_uL2_RNA-bd_dom"/>
</dbReference>
<dbReference type="InterPro" id="IPR022671">
    <property type="entry name" value="Ribosomal_uL2_CS"/>
</dbReference>
<dbReference type="PANTHER" id="PTHR13691">
    <property type="entry name" value="RIBOSOMAL PROTEIN L2"/>
    <property type="match status" value="1"/>
</dbReference>
<feature type="region of interest" description="Disordered" evidence="7">
    <location>
        <begin position="322"/>
        <end position="385"/>
    </location>
</feature>
<dbReference type="PANTHER" id="PTHR13691:SF5">
    <property type="entry name" value="LARGE RIBOSOMAL SUBUNIT PROTEIN UL2M"/>
    <property type="match status" value="1"/>
</dbReference>
<dbReference type="SUPFAM" id="SSF50249">
    <property type="entry name" value="Nucleic acid-binding proteins"/>
    <property type="match status" value="1"/>
</dbReference>
<evidence type="ECO:0000256" key="3">
    <source>
        <dbReference type="ARBA" id="ARBA00011838"/>
    </source>
</evidence>
<dbReference type="Pfam" id="PF03947">
    <property type="entry name" value="Ribosomal_L2_C"/>
    <property type="match status" value="1"/>
</dbReference>
<gene>
    <name evidence="10" type="ORF">PPROV_000515400</name>
</gene>
<accession>A0A830HMJ5</accession>
<dbReference type="NCBIfam" id="TIGR01171">
    <property type="entry name" value="rplB_bact"/>
    <property type="match status" value="1"/>
</dbReference>
<evidence type="ECO:0000256" key="7">
    <source>
        <dbReference type="SAM" id="MobiDB-lite"/>
    </source>
</evidence>
<dbReference type="SMART" id="SM01383">
    <property type="entry name" value="Ribosomal_L2"/>
    <property type="match status" value="1"/>
</dbReference>
<dbReference type="GO" id="GO:0009536">
    <property type="term" value="C:plastid"/>
    <property type="evidence" value="ECO:0007669"/>
    <property type="project" value="UniProtKB-SubCell"/>
</dbReference>
<dbReference type="GO" id="GO:0016740">
    <property type="term" value="F:transferase activity"/>
    <property type="evidence" value="ECO:0007669"/>
    <property type="project" value="InterPro"/>
</dbReference>
<dbReference type="GO" id="GO:0003735">
    <property type="term" value="F:structural constituent of ribosome"/>
    <property type="evidence" value="ECO:0007669"/>
    <property type="project" value="InterPro"/>
</dbReference>
<evidence type="ECO:0000313" key="11">
    <source>
        <dbReference type="Proteomes" id="UP000660262"/>
    </source>
</evidence>
<keyword evidence="4 10" id="KW-0689">Ribosomal protein</keyword>
<evidence type="ECO:0000256" key="5">
    <source>
        <dbReference type="ARBA" id="ARBA00023274"/>
    </source>
</evidence>
<name>A0A830HMJ5_9CHLO</name>
<dbReference type="GO" id="GO:0005762">
    <property type="term" value="C:mitochondrial large ribosomal subunit"/>
    <property type="evidence" value="ECO:0007669"/>
    <property type="project" value="TreeGrafter"/>
</dbReference>
<evidence type="ECO:0000259" key="9">
    <source>
        <dbReference type="SMART" id="SM01383"/>
    </source>
</evidence>
<dbReference type="SMART" id="SM01382">
    <property type="entry name" value="Ribosomal_L2_C"/>
    <property type="match status" value="1"/>
</dbReference>
<evidence type="ECO:0000259" key="8">
    <source>
        <dbReference type="SMART" id="SM01382"/>
    </source>
</evidence>
<dbReference type="EMBL" id="BNJQ01000013">
    <property type="protein sequence ID" value="GHP06409.1"/>
    <property type="molecule type" value="Genomic_DNA"/>
</dbReference>
<dbReference type="InterPro" id="IPR008991">
    <property type="entry name" value="Translation_prot_SH3-like_sf"/>
</dbReference>
<comment type="subunit">
    <text evidence="3">Part of the 50S ribosomal subunit.</text>
</comment>
<keyword evidence="11" id="KW-1185">Reference proteome</keyword>
<feature type="domain" description="Large ribosomal subunit protein uL2 RNA-binding" evidence="9">
    <location>
        <begin position="119"/>
        <end position="215"/>
    </location>
</feature>
<dbReference type="Proteomes" id="UP000660262">
    <property type="component" value="Unassembled WGS sequence"/>
</dbReference>
<dbReference type="Gene3D" id="2.30.30.30">
    <property type="match status" value="1"/>
</dbReference>
<dbReference type="InterPro" id="IPR005880">
    <property type="entry name" value="Ribosomal_uL2_bac/org-type"/>
</dbReference>
<dbReference type="InterPro" id="IPR014722">
    <property type="entry name" value="Rib_uL2_dom2"/>
</dbReference>
<feature type="domain" description="Large ribosomal subunit protein uL2 C-terminal" evidence="8">
    <location>
        <begin position="221"/>
        <end position="350"/>
    </location>
</feature>
<dbReference type="FunFam" id="2.30.30.30:FF:000001">
    <property type="entry name" value="50S ribosomal protein L2"/>
    <property type="match status" value="1"/>
</dbReference>
<dbReference type="InterPro" id="IPR012340">
    <property type="entry name" value="NA-bd_OB-fold"/>
</dbReference>
<dbReference type="FunFam" id="4.10.950.10:FF:000001">
    <property type="entry name" value="50S ribosomal protein L2"/>
    <property type="match status" value="1"/>
</dbReference>